<protein>
    <submittedName>
        <fullName evidence="1">Uncharacterized protein</fullName>
    </submittedName>
</protein>
<evidence type="ECO:0000313" key="2">
    <source>
        <dbReference type="Proteomes" id="UP001239111"/>
    </source>
</evidence>
<dbReference type="EMBL" id="CM056741">
    <property type="protein sequence ID" value="KAJ8681992.1"/>
    <property type="molecule type" value="Genomic_DNA"/>
</dbReference>
<gene>
    <name evidence="1" type="ORF">QAD02_017784</name>
</gene>
<reference evidence="1" key="1">
    <citation type="submission" date="2023-04" db="EMBL/GenBank/DDBJ databases">
        <title>A chromosome-level genome assembly of the parasitoid wasp Eretmocerus hayati.</title>
        <authorList>
            <person name="Zhong Y."/>
            <person name="Liu S."/>
            <person name="Liu Y."/>
        </authorList>
    </citation>
    <scope>NUCLEOTIDE SEQUENCE</scope>
    <source>
        <strain evidence="1">ZJU_SS_LIU_2023</strain>
    </source>
</reference>
<dbReference type="Proteomes" id="UP001239111">
    <property type="component" value="Chromosome 1"/>
</dbReference>
<sequence length="466" mass="51863">MRIAFLTIFTIFAHAIASDEKKIVCYFGSWAVYREGNGRISIPDIDPTLCTHLVYTFVGLTNDGQVRVIDPWGDLSPSEPGGSKDGFNLFNRLRRRSPNTKTLLAIGGWNEGSGKFSSVAGDPLKRRAFADNLLGFVRSYGFDGLDLDWEYPNQRGGIEADRDNFVLLLRELRLRFSKAGLLLTAAVGASKHLASLSYRIKDVMENLDFVSLMAYDFHGPWEAKTGLNAPLYASSWEKGDDRLLNVNASVHYWLEEGAPAHKLVLGVPFYARTFTLADPNDNKIGASISGPGKAGPYTKQDGSMGYNELCEKMSKETWRIEFDDEQRVPYAVKGNQWIGFDNPRSIREKAELVNALGLGGAMLWSIETDDFRGICGSQYVLLKTLNHELRGGEPPENGEHTDACELECTEPGFMRNPDNCAIYYLCIASAEQGYQKIPLKCPEGQVFDLLSKSCDWPVNVNCTNCK</sequence>
<accession>A0ACC2PEU7</accession>
<keyword evidence="2" id="KW-1185">Reference proteome</keyword>
<organism evidence="1 2">
    <name type="scientific">Eretmocerus hayati</name>
    <dbReference type="NCBI Taxonomy" id="131215"/>
    <lineage>
        <taxon>Eukaryota</taxon>
        <taxon>Metazoa</taxon>
        <taxon>Ecdysozoa</taxon>
        <taxon>Arthropoda</taxon>
        <taxon>Hexapoda</taxon>
        <taxon>Insecta</taxon>
        <taxon>Pterygota</taxon>
        <taxon>Neoptera</taxon>
        <taxon>Endopterygota</taxon>
        <taxon>Hymenoptera</taxon>
        <taxon>Apocrita</taxon>
        <taxon>Proctotrupomorpha</taxon>
        <taxon>Chalcidoidea</taxon>
        <taxon>Aphelinidae</taxon>
        <taxon>Aphelininae</taxon>
        <taxon>Eretmocerus</taxon>
    </lineage>
</organism>
<name>A0ACC2PEU7_9HYME</name>
<evidence type="ECO:0000313" key="1">
    <source>
        <dbReference type="EMBL" id="KAJ8681992.1"/>
    </source>
</evidence>
<comment type="caution">
    <text evidence="1">The sequence shown here is derived from an EMBL/GenBank/DDBJ whole genome shotgun (WGS) entry which is preliminary data.</text>
</comment>
<proteinExistence type="predicted"/>